<keyword evidence="2" id="KW-0808">Transferase</keyword>
<evidence type="ECO:0000313" key="5">
    <source>
        <dbReference type="EMBL" id="MDI3403640.1"/>
    </source>
</evidence>
<keyword evidence="3" id="KW-0949">S-adenosyl-L-methionine</keyword>
<dbReference type="EMBL" id="JASCIQ010000006">
    <property type="protein sequence ID" value="MDI3403640.1"/>
    <property type="molecule type" value="Genomic_DNA"/>
</dbReference>
<dbReference type="InterPro" id="IPR041698">
    <property type="entry name" value="Methyltransf_25"/>
</dbReference>
<dbReference type="SUPFAM" id="SSF53335">
    <property type="entry name" value="S-adenosyl-L-methionine-dependent methyltransferases"/>
    <property type="match status" value="1"/>
</dbReference>
<evidence type="ECO:0000313" key="6">
    <source>
        <dbReference type="Proteomes" id="UP001223978"/>
    </source>
</evidence>
<evidence type="ECO:0000256" key="3">
    <source>
        <dbReference type="ARBA" id="ARBA00022691"/>
    </source>
</evidence>
<dbReference type="GO" id="GO:0008168">
    <property type="term" value="F:methyltransferase activity"/>
    <property type="evidence" value="ECO:0007669"/>
    <property type="project" value="UniProtKB-KW"/>
</dbReference>
<name>A0ABT6S6C1_9ACTN</name>
<protein>
    <submittedName>
        <fullName evidence="5">Methyltransferase domain-containing protein</fullName>
    </submittedName>
</protein>
<sequence>MRDVVNTEQEQSWNGPEGAYWADNQDRWDAVNSGFNQPLLDAAGFGPAGRVLDIGCGAGQTSRLAARRAGSGGRVLGIDLSAPMLDRARSSAAREGLDNVTFERADAQVHPFSPGAFDAAISRYGVMFFADPVAAFANIGGALRSGGRLAFVCPAEPEGNGWLAAMLTLREYLPIGDFGQPGRPGMFAFSEPDRVRAVLSEAGFTDVDTEHVEASGIWGRDAEDAADFLLATGPGRQLTGQVSAETAGRARAALIEHLTAYEERDGVSLPSTAWLVTAVHP</sequence>
<gene>
    <name evidence="5" type="ORF">QIS96_07350</name>
</gene>
<comment type="caution">
    <text evidence="5">The sequence shown here is derived from an EMBL/GenBank/DDBJ whole genome shotgun (WGS) entry which is preliminary data.</text>
</comment>
<dbReference type="PANTHER" id="PTHR43464">
    <property type="entry name" value="METHYLTRANSFERASE"/>
    <property type="match status" value="1"/>
</dbReference>
<proteinExistence type="predicted"/>
<evidence type="ECO:0000256" key="2">
    <source>
        <dbReference type="ARBA" id="ARBA00022679"/>
    </source>
</evidence>
<evidence type="ECO:0000259" key="4">
    <source>
        <dbReference type="Pfam" id="PF13649"/>
    </source>
</evidence>
<dbReference type="CDD" id="cd02440">
    <property type="entry name" value="AdoMet_MTases"/>
    <property type="match status" value="1"/>
</dbReference>
<dbReference type="Gene3D" id="3.40.50.150">
    <property type="entry name" value="Vaccinia Virus protein VP39"/>
    <property type="match status" value="1"/>
</dbReference>
<dbReference type="InterPro" id="IPR029063">
    <property type="entry name" value="SAM-dependent_MTases_sf"/>
</dbReference>
<dbReference type="RefSeq" id="WP_282541596.1">
    <property type="nucleotide sequence ID" value="NZ_JASCIQ010000006.1"/>
</dbReference>
<dbReference type="PANTHER" id="PTHR43464:SF19">
    <property type="entry name" value="UBIQUINONE BIOSYNTHESIS O-METHYLTRANSFERASE, MITOCHONDRIAL"/>
    <property type="match status" value="1"/>
</dbReference>
<accession>A0ABT6S6C1</accession>
<organism evidence="5 6">
    <name type="scientific">Streptomyces cavernicola</name>
    <dbReference type="NCBI Taxonomy" id="3043613"/>
    <lineage>
        <taxon>Bacteria</taxon>
        <taxon>Bacillati</taxon>
        <taxon>Actinomycetota</taxon>
        <taxon>Actinomycetes</taxon>
        <taxon>Kitasatosporales</taxon>
        <taxon>Streptomycetaceae</taxon>
        <taxon>Streptomyces</taxon>
    </lineage>
</organism>
<dbReference type="Proteomes" id="UP001223978">
    <property type="component" value="Unassembled WGS sequence"/>
</dbReference>
<dbReference type="Pfam" id="PF13649">
    <property type="entry name" value="Methyltransf_25"/>
    <property type="match status" value="1"/>
</dbReference>
<reference evidence="5 6" key="1">
    <citation type="submission" date="2023-05" db="EMBL/GenBank/DDBJ databases">
        <title>Draft genome sequence of Streptomyces sp. B-S-A6 isolated from a cave soil in Thailand.</title>
        <authorList>
            <person name="Chamroensaksri N."/>
            <person name="Muangham S."/>
        </authorList>
    </citation>
    <scope>NUCLEOTIDE SEQUENCE [LARGE SCALE GENOMIC DNA]</scope>
    <source>
        <strain evidence="5 6">B-S-A6</strain>
    </source>
</reference>
<dbReference type="GO" id="GO:0032259">
    <property type="term" value="P:methylation"/>
    <property type="evidence" value="ECO:0007669"/>
    <property type="project" value="UniProtKB-KW"/>
</dbReference>
<feature type="domain" description="Methyltransferase" evidence="4">
    <location>
        <begin position="51"/>
        <end position="147"/>
    </location>
</feature>
<keyword evidence="6" id="KW-1185">Reference proteome</keyword>
<keyword evidence="1 5" id="KW-0489">Methyltransferase</keyword>
<evidence type="ECO:0000256" key="1">
    <source>
        <dbReference type="ARBA" id="ARBA00022603"/>
    </source>
</evidence>